<dbReference type="PANTHER" id="PTHR43250">
    <property type="entry name" value="EXODEOXYRIBONUCLEASE III"/>
    <property type="match status" value="1"/>
</dbReference>
<keyword evidence="4 7" id="KW-0378">Hydrolase</keyword>
<evidence type="ECO:0000313" key="7">
    <source>
        <dbReference type="EMBL" id="MFD1880432.1"/>
    </source>
</evidence>
<evidence type="ECO:0000256" key="3">
    <source>
        <dbReference type="ARBA" id="ARBA00022723"/>
    </source>
</evidence>
<comment type="similarity">
    <text evidence="2">Belongs to the DNA repair enzymes AP/ExoA family.</text>
</comment>
<name>A0ABW4R2I1_9RHOB</name>
<evidence type="ECO:0000313" key="8">
    <source>
        <dbReference type="Proteomes" id="UP001597213"/>
    </source>
</evidence>
<dbReference type="Gene3D" id="3.60.10.10">
    <property type="entry name" value="Endonuclease/exonuclease/phosphatase"/>
    <property type="match status" value="1"/>
</dbReference>
<feature type="domain" description="Endonuclease/exonuclease/phosphatase" evidence="6">
    <location>
        <begin position="5"/>
        <end position="252"/>
    </location>
</feature>
<dbReference type="InterPro" id="IPR004808">
    <property type="entry name" value="AP_endonuc_1"/>
</dbReference>
<dbReference type="PROSITE" id="PS51435">
    <property type="entry name" value="AP_NUCLEASE_F1_4"/>
    <property type="match status" value="1"/>
</dbReference>
<dbReference type="EC" id="3.1.11.2" evidence="7"/>
<comment type="cofactor">
    <cofactor evidence="1">
        <name>Mg(2+)</name>
        <dbReference type="ChEBI" id="CHEBI:18420"/>
    </cofactor>
</comment>
<accession>A0ABW4R2I1</accession>
<evidence type="ECO:0000256" key="4">
    <source>
        <dbReference type="ARBA" id="ARBA00022801"/>
    </source>
</evidence>
<evidence type="ECO:0000259" key="6">
    <source>
        <dbReference type="Pfam" id="PF03372"/>
    </source>
</evidence>
<dbReference type="PANTHER" id="PTHR43250:SF2">
    <property type="entry name" value="EXODEOXYRIBONUCLEASE III"/>
    <property type="match status" value="1"/>
</dbReference>
<reference evidence="8" key="1">
    <citation type="journal article" date="2019" name="Int. J. Syst. Evol. Microbiol.">
        <title>The Global Catalogue of Microorganisms (GCM) 10K type strain sequencing project: providing services to taxonomists for standard genome sequencing and annotation.</title>
        <authorList>
            <consortium name="The Broad Institute Genomics Platform"/>
            <consortium name="The Broad Institute Genome Sequencing Center for Infectious Disease"/>
            <person name="Wu L."/>
            <person name="Ma J."/>
        </authorList>
    </citation>
    <scope>NUCLEOTIDE SEQUENCE [LARGE SCALE GENOMIC DNA]</scope>
    <source>
        <strain evidence="8">CCUG 56029</strain>
    </source>
</reference>
<evidence type="ECO:0000256" key="5">
    <source>
        <dbReference type="ARBA" id="ARBA00022842"/>
    </source>
</evidence>
<protein>
    <submittedName>
        <fullName evidence="7">Exodeoxyribonuclease III</fullName>
        <ecNumber evidence="7">3.1.11.2</ecNumber>
    </submittedName>
</protein>
<keyword evidence="5" id="KW-0460">Magnesium</keyword>
<dbReference type="InterPro" id="IPR020847">
    <property type="entry name" value="AP_endonuclease_F1_BS"/>
</dbReference>
<organism evidence="7 8">
    <name type="scientific">Paracoccus pacificus</name>
    <dbReference type="NCBI Taxonomy" id="1463598"/>
    <lineage>
        <taxon>Bacteria</taxon>
        <taxon>Pseudomonadati</taxon>
        <taxon>Pseudomonadota</taxon>
        <taxon>Alphaproteobacteria</taxon>
        <taxon>Rhodobacterales</taxon>
        <taxon>Paracoccaceae</taxon>
        <taxon>Paracoccus</taxon>
    </lineage>
</organism>
<dbReference type="InterPro" id="IPR036691">
    <property type="entry name" value="Endo/exonu/phosph_ase_sf"/>
</dbReference>
<keyword evidence="3" id="KW-0479">Metal-binding</keyword>
<comment type="caution">
    <text evidence="7">The sequence shown here is derived from an EMBL/GenBank/DDBJ whole genome shotgun (WGS) entry which is preliminary data.</text>
</comment>
<dbReference type="GO" id="GO:0008311">
    <property type="term" value="F:double-stranded DNA 3'-5' DNA exonuclease activity"/>
    <property type="evidence" value="ECO:0007669"/>
    <property type="project" value="UniProtKB-EC"/>
</dbReference>
<dbReference type="InterPro" id="IPR005135">
    <property type="entry name" value="Endo/exonuclease/phosphatase"/>
</dbReference>
<dbReference type="RefSeq" id="WP_379139617.1">
    <property type="nucleotide sequence ID" value="NZ_JBHUEN010000006.1"/>
</dbReference>
<sequence length="261" mass="29287">MFTIATWNINSVRLRSGLVTRLMSEEAPDILCLQECKSPVDLIPAELFHALGYHWMVARGQKGYNGVAIISKLPITDAGDRDYAGLGHARHVAARLENGVTVHNFYVPAGADIPDRDLNPKFGQKLDFLTEMRDAFHADAPSRAILVGDLNIAPREDDVWNHKALLKVVSHTPIEVEHLAAAQDAGRWVDVTRRDIPDGRLYSWWSYRARDWDAADKGRRLDHIWASPDIASAAHGSRILRPVRGWEQPSDHVPVLARFDL</sequence>
<evidence type="ECO:0000256" key="1">
    <source>
        <dbReference type="ARBA" id="ARBA00001946"/>
    </source>
</evidence>
<dbReference type="CDD" id="cd09086">
    <property type="entry name" value="ExoIII-like_AP-endo"/>
    <property type="match status" value="1"/>
</dbReference>
<keyword evidence="8" id="KW-1185">Reference proteome</keyword>
<evidence type="ECO:0000256" key="2">
    <source>
        <dbReference type="ARBA" id="ARBA00007092"/>
    </source>
</evidence>
<dbReference type="EMBL" id="JBHUEN010000006">
    <property type="protein sequence ID" value="MFD1880432.1"/>
    <property type="molecule type" value="Genomic_DNA"/>
</dbReference>
<dbReference type="Pfam" id="PF03372">
    <property type="entry name" value="Exo_endo_phos"/>
    <property type="match status" value="1"/>
</dbReference>
<dbReference type="NCBIfam" id="TIGR00633">
    <property type="entry name" value="xth"/>
    <property type="match status" value="1"/>
</dbReference>
<proteinExistence type="inferred from homology"/>
<dbReference type="PROSITE" id="PS00726">
    <property type="entry name" value="AP_NUCLEASE_F1_1"/>
    <property type="match status" value="1"/>
</dbReference>
<gene>
    <name evidence="7" type="ORF">ACFSCT_01730</name>
</gene>
<dbReference type="InterPro" id="IPR037493">
    <property type="entry name" value="ExoIII-like"/>
</dbReference>
<dbReference type="SUPFAM" id="SSF56219">
    <property type="entry name" value="DNase I-like"/>
    <property type="match status" value="1"/>
</dbReference>
<dbReference type="Proteomes" id="UP001597213">
    <property type="component" value="Unassembled WGS sequence"/>
</dbReference>